<organism evidence="5 6">
    <name type="scientific">Rhodovibrio sodomensis</name>
    <dbReference type="NCBI Taxonomy" id="1088"/>
    <lineage>
        <taxon>Bacteria</taxon>
        <taxon>Pseudomonadati</taxon>
        <taxon>Pseudomonadota</taxon>
        <taxon>Alphaproteobacteria</taxon>
        <taxon>Rhodospirillales</taxon>
        <taxon>Rhodovibrionaceae</taxon>
        <taxon>Rhodovibrio</taxon>
    </lineage>
</organism>
<feature type="DNA-binding region" description="H-T-H motif" evidence="2">
    <location>
        <begin position="63"/>
        <end position="82"/>
    </location>
</feature>
<evidence type="ECO:0000256" key="3">
    <source>
        <dbReference type="SAM" id="MobiDB-lite"/>
    </source>
</evidence>
<dbReference type="Proteomes" id="UP001296873">
    <property type="component" value="Unassembled WGS sequence"/>
</dbReference>
<dbReference type="SUPFAM" id="SSF46689">
    <property type="entry name" value="Homeodomain-like"/>
    <property type="match status" value="1"/>
</dbReference>
<dbReference type="Gene3D" id="1.10.10.60">
    <property type="entry name" value="Homeodomain-like"/>
    <property type="match status" value="1"/>
</dbReference>
<dbReference type="InterPro" id="IPR009057">
    <property type="entry name" value="Homeodomain-like_sf"/>
</dbReference>
<dbReference type="PROSITE" id="PS50977">
    <property type="entry name" value="HTH_TETR_2"/>
    <property type="match status" value="1"/>
</dbReference>
<comment type="caution">
    <text evidence="5">The sequence shown here is derived from an EMBL/GenBank/DDBJ whole genome shotgun (WGS) entry which is preliminary data.</text>
</comment>
<dbReference type="InterPro" id="IPR013573">
    <property type="entry name" value="Tscrpt_reg_YcdC_C"/>
</dbReference>
<gene>
    <name evidence="5" type="ORF">CKO28_22845</name>
</gene>
<feature type="region of interest" description="Disordered" evidence="3">
    <location>
        <begin position="1"/>
        <end position="25"/>
    </location>
</feature>
<keyword evidence="6" id="KW-1185">Reference proteome</keyword>
<dbReference type="EMBL" id="NRRL01000123">
    <property type="protein sequence ID" value="MBK1670858.1"/>
    <property type="molecule type" value="Genomic_DNA"/>
</dbReference>
<feature type="domain" description="HTH tetR-type" evidence="4">
    <location>
        <begin position="40"/>
        <end position="100"/>
    </location>
</feature>
<accession>A0ABS1DL79</accession>
<dbReference type="SUPFAM" id="SSF48498">
    <property type="entry name" value="Tetracyclin repressor-like, C-terminal domain"/>
    <property type="match status" value="1"/>
</dbReference>
<dbReference type="PRINTS" id="PR00455">
    <property type="entry name" value="HTHTETR"/>
</dbReference>
<dbReference type="InterPro" id="IPR050109">
    <property type="entry name" value="HTH-type_TetR-like_transc_reg"/>
</dbReference>
<evidence type="ECO:0000259" key="4">
    <source>
        <dbReference type="PROSITE" id="PS50977"/>
    </source>
</evidence>
<feature type="compositionally biased region" description="Polar residues" evidence="3">
    <location>
        <begin position="1"/>
        <end position="14"/>
    </location>
</feature>
<evidence type="ECO:0000256" key="2">
    <source>
        <dbReference type="PROSITE-ProRule" id="PRU00335"/>
    </source>
</evidence>
<evidence type="ECO:0000313" key="6">
    <source>
        <dbReference type="Proteomes" id="UP001296873"/>
    </source>
</evidence>
<dbReference type="InterPro" id="IPR036271">
    <property type="entry name" value="Tet_transcr_reg_TetR-rel_C_sf"/>
</dbReference>
<dbReference type="InterPro" id="IPR001647">
    <property type="entry name" value="HTH_TetR"/>
</dbReference>
<protein>
    <submittedName>
        <fullName evidence="5">TetR family transcriptional regulator</fullName>
    </submittedName>
</protein>
<dbReference type="PANTHER" id="PTHR30055:SF196">
    <property type="entry name" value="HTH-TYPE TRANSCRIPTIONAL REGULATOR RUTR"/>
    <property type="match status" value="1"/>
</dbReference>
<dbReference type="Pfam" id="PF00440">
    <property type="entry name" value="TetR_N"/>
    <property type="match status" value="1"/>
</dbReference>
<evidence type="ECO:0000256" key="1">
    <source>
        <dbReference type="ARBA" id="ARBA00023125"/>
    </source>
</evidence>
<dbReference type="Gene3D" id="1.10.357.10">
    <property type="entry name" value="Tetracycline Repressor, domain 2"/>
    <property type="match status" value="1"/>
</dbReference>
<dbReference type="RefSeq" id="WP_200343304.1">
    <property type="nucleotide sequence ID" value="NZ_NRRL01000123.1"/>
</dbReference>
<dbReference type="PANTHER" id="PTHR30055">
    <property type="entry name" value="HTH-TYPE TRANSCRIPTIONAL REGULATOR RUTR"/>
    <property type="match status" value="1"/>
</dbReference>
<proteinExistence type="predicted"/>
<reference evidence="5 6" key="1">
    <citation type="journal article" date="2020" name="Microorganisms">
        <title>Osmotic Adaptation and Compatible Solute Biosynthesis of Phototrophic Bacteria as Revealed from Genome Analyses.</title>
        <authorList>
            <person name="Imhoff J.F."/>
            <person name="Rahn T."/>
            <person name="Kunzel S."/>
            <person name="Keller A."/>
            <person name="Neulinger S.C."/>
        </authorList>
    </citation>
    <scope>NUCLEOTIDE SEQUENCE [LARGE SCALE GENOMIC DNA]</scope>
    <source>
        <strain evidence="5 6">DSM 9895</strain>
    </source>
</reference>
<keyword evidence="1 2" id="KW-0238">DNA-binding</keyword>
<dbReference type="Pfam" id="PF08362">
    <property type="entry name" value="TetR_C_3"/>
    <property type="match status" value="1"/>
</dbReference>
<name>A0ABS1DL79_9PROT</name>
<evidence type="ECO:0000313" key="5">
    <source>
        <dbReference type="EMBL" id="MBK1670858.1"/>
    </source>
</evidence>
<sequence>MDTTRPQDAPNSPDSADVGVEAPAAGATARRARGKAAIRSVNEQAILAAAESVFADYGFQGATTRLIAQRAGVPKANLHYYFPTKLALYRRVVDRIFQVWLDAADPLDTIDDPRTALTRYIHAKMDLSRQYPLGSKVWATEVMHRAPLIQDYLETRLTEWTADRAAVIDRWAREGRIAPVAAHTLLYMIWATTQHYADFGHQITTLNGGQELSDAQFARVKDEVTAIILRGVGLVP</sequence>